<accession>A0ACB7RRK2</accession>
<organism evidence="1 2">
    <name type="scientific">Hyalomma asiaticum</name>
    <name type="common">Tick</name>
    <dbReference type="NCBI Taxonomy" id="266040"/>
    <lineage>
        <taxon>Eukaryota</taxon>
        <taxon>Metazoa</taxon>
        <taxon>Ecdysozoa</taxon>
        <taxon>Arthropoda</taxon>
        <taxon>Chelicerata</taxon>
        <taxon>Arachnida</taxon>
        <taxon>Acari</taxon>
        <taxon>Parasitiformes</taxon>
        <taxon>Ixodida</taxon>
        <taxon>Ixodoidea</taxon>
        <taxon>Ixodidae</taxon>
        <taxon>Hyalomminae</taxon>
        <taxon>Hyalomma</taxon>
    </lineage>
</organism>
<dbReference type="Proteomes" id="UP000821845">
    <property type="component" value="Chromosome 8"/>
</dbReference>
<evidence type="ECO:0000313" key="2">
    <source>
        <dbReference type="Proteomes" id="UP000821845"/>
    </source>
</evidence>
<evidence type="ECO:0000313" key="1">
    <source>
        <dbReference type="EMBL" id="KAH6924336.1"/>
    </source>
</evidence>
<sequence>MGATSAAAVLCVTVLLSFASCGWANTDVEEHDLNDKLLDSLIKTKDSRSFLSDLIYKIQLLLNDTDDQPQQHTTIAAAPKSTQTSEKSGGVKSSAGVVTQGPAVTVNSSPSSSSSSSSNSTSNSNSSSSTNSVLGFRRNQLPQKLSKKQSRIRSQDPPMMLSHQQTSLLVNVTLESLLALPGNMTMDAMQIFNVTGFMSNETVVDVAAEREAKRNAMGADASQRVATLGVIICLTFVGTATCIVVMALYSSKFSGIILLSNGRWWCPMVTRGNGVERQLLV</sequence>
<dbReference type="EMBL" id="CM023488">
    <property type="protein sequence ID" value="KAH6924336.1"/>
    <property type="molecule type" value="Genomic_DNA"/>
</dbReference>
<name>A0ACB7RRK2_HYAAI</name>
<comment type="caution">
    <text evidence="1">The sequence shown here is derived from an EMBL/GenBank/DDBJ whole genome shotgun (WGS) entry which is preliminary data.</text>
</comment>
<proteinExistence type="predicted"/>
<protein>
    <submittedName>
        <fullName evidence="1">Uncharacterized protein</fullName>
    </submittedName>
</protein>
<gene>
    <name evidence="1" type="ORF">HPB50_015974</name>
</gene>
<reference evidence="1" key="1">
    <citation type="submission" date="2020-05" db="EMBL/GenBank/DDBJ databases">
        <title>Large-scale comparative analyses of tick genomes elucidate their genetic diversity and vector capacities.</title>
        <authorList>
            <person name="Jia N."/>
            <person name="Wang J."/>
            <person name="Shi W."/>
            <person name="Du L."/>
            <person name="Sun Y."/>
            <person name="Zhan W."/>
            <person name="Jiang J."/>
            <person name="Wang Q."/>
            <person name="Zhang B."/>
            <person name="Ji P."/>
            <person name="Sakyi L.B."/>
            <person name="Cui X."/>
            <person name="Yuan T."/>
            <person name="Jiang B."/>
            <person name="Yang W."/>
            <person name="Lam T.T.-Y."/>
            <person name="Chang Q."/>
            <person name="Ding S."/>
            <person name="Wang X."/>
            <person name="Zhu J."/>
            <person name="Ruan X."/>
            <person name="Zhao L."/>
            <person name="Wei J."/>
            <person name="Que T."/>
            <person name="Du C."/>
            <person name="Cheng J."/>
            <person name="Dai P."/>
            <person name="Han X."/>
            <person name="Huang E."/>
            <person name="Gao Y."/>
            <person name="Liu J."/>
            <person name="Shao H."/>
            <person name="Ye R."/>
            <person name="Li L."/>
            <person name="Wei W."/>
            <person name="Wang X."/>
            <person name="Wang C."/>
            <person name="Yang T."/>
            <person name="Huo Q."/>
            <person name="Li W."/>
            <person name="Guo W."/>
            <person name="Chen H."/>
            <person name="Zhou L."/>
            <person name="Ni X."/>
            <person name="Tian J."/>
            <person name="Zhou Y."/>
            <person name="Sheng Y."/>
            <person name="Liu T."/>
            <person name="Pan Y."/>
            <person name="Xia L."/>
            <person name="Li J."/>
            <person name="Zhao F."/>
            <person name="Cao W."/>
        </authorList>
    </citation>
    <scope>NUCLEOTIDE SEQUENCE</scope>
    <source>
        <strain evidence="1">Hyas-2018</strain>
    </source>
</reference>
<keyword evidence="2" id="KW-1185">Reference proteome</keyword>